<feature type="compositionally biased region" description="Basic and acidic residues" evidence="1">
    <location>
        <begin position="197"/>
        <end position="221"/>
    </location>
</feature>
<sequence length="300" mass="33494">MEVSAAICLVGVVAHICRIGDVEGRVQQTTPRAVMENTLNSMRTCSSARRRREAANLRQLRNADIEDLDDFHEADDGLDLDVEGAAVPHLALNNISKIEGLRSCEFLNKLDLTVYPVDFNTGGELITPSLCSISRGVLHTRQPSESNSETGLREYAATSTRRQGDPPPQGAAAVSRSTTVPHMKREMYMEMAEQEEEARRCENQPKERSTKAEHETEHEEVLRKDRLQEMDPFSSATKTNGHIHPSYVFVVAKNKVLRLNFSEFVRLDAGTATCAALQLYREDQGKKLKKGKVANKKKTT</sequence>
<dbReference type="EMBL" id="QXFY01001272">
    <property type="protein sequence ID" value="KAE9322621.1"/>
    <property type="molecule type" value="Genomic_DNA"/>
</dbReference>
<accession>A0A6G0R7X7</accession>
<evidence type="ECO:0000313" key="3">
    <source>
        <dbReference type="Proteomes" id="UP000486351"/>
    </source>
</evidence>
<comment type="caution">
    <text evidence="2">The sequence shown here is derived from an EMBL/GenBank/DDBJ whole genome shotgun (WGS) entry which is preliminary data.</text>
</comment>
<evidence type="ECO:0000313" key="2">
    <source>
        <dbReference type="EMBL" id="KAE9322621.1"/>
    </source>
</evidence>
<protein>
    <submittedName>
        <fullName evidence="2">Uncharacterized protein</fullName>
    </submittedName>
</protein>
<feature type="region of interest" description="Disordered" evidence="1">
    <location>
        <begin position="194"/>
        <end position="221"/>
    </location>
</feature>
<organism evidence="2 3">
    <name type="scientific">Phytophthora fragariae</name>
    <dbReference type="NCBI Taxonomy" id="53985"/>
    <lineage>
        <taxon>Eukaryota</taxon>
        <taxon>Sar</taxon>
        <taxon>Stramenopiles</taxon>
        <taxon>Oomycota</taxon>
        <taxon>Peronosporomycetes</taxon>
        <taxon>Peronosporales</taxon>
        <taxon>Peronosporaceae</taxon>
        <taxon>Phytophthora</taxon>
    </lineage>
</organism>
<proteinExistence type="predicted"/>
<feature type="compositionally biased region" description="Polar residues" evidence="1">
    <location>
        <begin position="141"/>
        <end position="150"/>
    </location>
</feature>
<dbReference type="Proteomes" id="UP000486351">
    <property type="component" value="Unassembled WGS sequence"/>
</dbReference>
<name>A0A6G0R7X7_9STRA</name>
<gene>
    <name evidence="2" type="ORF">PF008_g17552</name>
</gene>
<feature type="region of interest" description="Disordered" evidence="1">
    <location>
        <begin position="140"/>
        <end position="179"/>
    </location>
</feature>
<evidence type="ECO:0000256" key="1">
    <source>
        <dbReference type="SAM" id="MobiDB-lite"/>
    </source>
</evidence>
<dbReference type="AlphaFoldDB" id="A0A6G0R7X7"/>
<reference evidence="2 3" key="1">
    <citation type="submission" date="2018-09" db="EMBL/GenBank/DDBJ databases">
        <title>Genomic investigation of the strawberry pathogen Phytophthora fragariae indicates pathogenicity is determined by transcriptional variation in three key races.</title>
        <authorList>
            <person name="Adams T.M."/>
            <person name="Armitage A.D."/>
            <person name="Sobczyk M.K."/>
            <person name="Bates H.J."/>
            <person name="Dunwell J.M."/>
            <person name="Nellist C.F."/>
            <person name="Harrison R.J."/>
        </authorList>
    </citation>
    <scope>NUCLEOTIDE SEQUENCE [LARGE SCALE GENOMIC DNA]</scope>
    <source>
        <strain evidence="2 3">NOV-77</strain>
    </source>
</reference>